<evidence type="ECO:0000256" key="24">
    <source>
        <dbReference type="ARBA" id="ARBA00047899"/>
    </source>
</evidence>
<evidence type="ECO:0000256" key="4">
    <source>
        <dbReference type="ARBA" id="ARBA00006702"/>
    </source>
</evidence>
<feature type="binding site" evidence="27">
    <location>
        <position position="726"/>
    </location>
    <ligand>
        <name>ATP</name>
        <dbReference type="ChEBI" id="CHEBI:30616"/>
    </ligand>
</feature>
<keyword evidence="11 27" id="KW-0547">Nucleotide-binding</keyword>
<dbReference type="Gramene" id="AUR62002830-RA">
    <property type="protein sequence ID" value="AUR62002830-RA:cds"/>
    <property type="gene ID" value="AUR62002830"/>
</dbReference>
<dbReference type="OMA" id="SQCISEG"/>
<evidence type="ECO:0000256" key="21">
    <source>
        <dbReference type="ARBA" id="ARBA00023180"/>
    </source>
</evidence>
<dbReference type="PANTHER" id="PTHR27009">
    <property type="entry name" value="RUST RESISTANCE KINASE LR10-RELATED"/>
    <property type="match status" value="1"/>
</dbReference>
<dbReference type="InterPro" id="IPR008271">
    <property type="entry name" value="Ser/Thr_kinase_AS"/>
</dbReference>
<protein>
    <submittedName>
        <fullName evidence="31">Uncharacterized protein</fullName>
    </submittedName>
</protein>
<evidence type="ECO:0000256" key="15">
    <source>
        <dbReference type="ARBA" id="ARBA00022842"/>
    </source>
</evidence>
<keyword evidence="7" id="KW-0808">Transferase</keyword>
<evidence type="ECO:0000256" key="25">
    <source>
        <dbReference type="ARBA" id="ARBA00048336"/>
    </source>
</evidence>
<keyword evidence="22" id="KW-0464">Manganese</keyword>
<keyword evidence="5" id="KW-0723">Serine/threonine-protein kinase</keyword>
<evidence type="ECO:0000256" key="18">
    <source>
        <dbReference type="ARBA" id="ARBA00023136"/>
    </source>
</evidence>
<dbReference type="FunFam" id="1.10.510.10:FF:000590">
    <property type="entry name" value="PR5-like receptor kinase"/>
    <property type="match status" value="1"/>
</dbReference>
<evidence type="ECO:0000313" key="32">
    <source>
        <dbReference type="Proteomes" id="UP000596660"/>
    </source>
</evidence>
<evidence type="ECO:0000256" key="1">
    <source>
        <dbReference type="ARBA" id="ARBA00001936"/>
    </source>
</evidence>
<keyword evidence="17 28" id="KW-1133">Transmembrane helix</keyword>
<evidence type="ECO:0000256" key="9">
    <source>
        <dbReference type="ARBA" id="ARBA00022723"/>
    </source>
</evidence>
<feature type="domain" description="Protein kinase" evidence="29">
    <location>
        <begin position="695"/>
        <end position="970"/>
    </location>
</feature>
<evidence type="ECO:0000256" key="14">
    <source>
        <dbReference type="ARBA" id="ARBA00022840"/>
    </source>
</evidence>
<name>A0A803KUX2_CHEQI</name>
<evidence type="ECO:0000256" key="22">
    <source>
        <dbReference type="ARBA" id="ARBA00023211"/>
    </source>
</evidence>
<feature type="domain" description="PPM-type phosphatase" evidence="30">
    <location>
        <begin position="32"/>
        <end position="301"/>
    </location>
</feature>
<evidence type="ECO:0000256" key="28">
    <source>
        <dbReference type="SAM" id="Phobius"/>
    </source>
</evidence>
<sequence length="997" mass="110320">MATREDTRRQNNQQHELIPLAALISRELKSEKMEKPSVSYGYAEKAKKGEDFYLVKTDCQRVPGNSASTFSVFAIFDGHHGNAAAIYARDNLLNHVLAAMPRELGRDEWLHALPRALVAGFVKTDKEFQLKGKTSGTTATFVIVDRWTVTVACVGDSRCVLDIQGGAVSDLSVDHRLEDNEEERQRVIASGGEVGRLSIVGGVEIGPLRCWPGGLCLSRSIGDVDVGEFIVPIPHVKQVKLSNCGGRLIIASDGVWDALSSEMAAKSCRGLPADLAARQVVKETLRTKGLKDDTTCVVVDIIPPENDVTLLPPPKKQNKLKALYFWKKLLNYTNKSSKKLSPLIIVEELFEEGSAMLAERLGNDDSSAQSASGFNCAICQVDLAANEGISVHAGSIFSTCSKPWQGPFLCSDCRDKKDAMEGKRPSADEQKGHLCPSSFQCGTHGSFSYPFTTAFYPDCGILVINCTDSYQTIGLSPNGPWYGFVNTFPTKTSVLATDYLQQTSYTCIQFEGEPISLPKSSTFVFTILTNETFWKCRRNFSMSGTGRQSSRVLVCQDYIIYKSYGYSDDGNEFSSCDDFQYPEYLMLELSDKCSQCISEGGQCQELKNDNSQCIRKRKGKRLQLILGLVATASSLGVILIVSIIMCAKRRRASKGFKILGNKTTTRNRNVEAFLKSYGSLAPKRYTYSEITKMTNNFEVKLGEGGYGAVFKGRLHDGHDGRFVAVKNLKSLRGDGEEFINEVVSIGRTNHVNVVTLLGFCFEGDKRALVYEFLPNGSLEKFIYDAASCQSLPSKTLYSILVGIAKGLDYLHRGCNARILHFDIKPHNILLDEEFCPKISDFGLARLCPAKDSLVSMSEARGTIGYIAPEVFCRNNFGGVSNKSDVYSYGMMILDLVCGRRNVIAEAQQGSEMYFPEWIYRQLDLEVHGIMNGEEKELKRKMILVGLWCIQSYPSNRPPMDKVIEMLEGSLESIQVPPMPHLSSIPNSVINSTFSTTY</sequence>
<dbReference type="AlphaFoldDB" id="A0A803KUX2"/>
<dbReference type="GO" id="GO:0046872">
    <property type="term" value="F:metal ion binding"/>
    <property type="evidence" value="ECO:0007669"/>
    <property type="project" value="UniProtKB-KW"/>
</dbReference>
<dbReference type="EnsemblPlants" id="AUR62002830-RA">
    <property type="protein sequence ID" value="AUR62002830-RA:cds"/>
    <property type="gene ID" value="AUR62002830"/>
</dbReference>
<comment type="subcellular location">
    <subcellularLocation>
        <location evidence="3">Membrane</location>
        <topology evidence="3">Single-pass type I membrane protein</topology>
    </subcellularLocation>
</comment>
<dbReference type="InterPro" id="IPR036457">
    <property type="entry name" value="PPM-type-like_dom_sf"/>
</dbReference>
<evidence type="ECO:0000256" key="26">
    <source>
        <dbReference type="ARBA" id="ARBA00048679"/>
    </source>
</evidence>
<comment type="cofactor">
    <cofactor evidence="2">
        <name>Mg(2+)</name>
        <dbReference type="ChEBI" id="CHEBI:18420"/>
    </cofactor>
</comment>
<evidence type="ECO:0000256" key="17">
    <source>
        <dbReference type="ARBA" id="ARBA00022989"/>
    </source>
</evidence>
<reference evidence="31" key="1">
    <citation type="journal article" date="2017" name="Nature">
        <title>The genome of Chenopodium quinoa.</title>
        <authorList>
            <person name="Jarvis D.E."/>
            <person name="Ho Y.S."/>
            <person name="Lightfoot D.J."/>
            <person name="Schmoeckel S.M."/>
            <person name="Li B."/>
            <person name="Borm T.J.A."/>
            <person name="Ohyanagi H."/>
            <person name="Mineta K."/>
            <person name="Michell C.T."/>
            <person name="Saber N."/>
            <person name="Kharbatia N.M."/>
            <person name="Rupper R.R."/>
            <person name="Sharp A.R."/>
            <person name="Dally N."/>
            <person name="Boughton B.A."/>
            <person name="Woo Y.H."/>
            <person name="Gao G."/>
            <person name="Schijlen E.G.W.M."/>
            <person name="Guo X."/>
            <person name="Momin A.A."/>
            <person name="Negrao S."/>
            <person name="Al-Babili S."/>
            <person name="Gehring C."/>
            <person name="Roessner U."/>
            <person name="Jung C."/>
            <person name="Murphy K."/>
            <person name="Arold S.T."/>
            <person name="Gojobori T."/>
            <person name="van der Linden C.G."/>
            <person name="van Loo E.N."/>
            <person name="Jellen E.N."/>
            <person name="Maughan P.J."/>
            <person name="Tester M."/>
        </authorList>
    </citation>
    <scope>NUCLEOTIDE SEQUENCE [LARGE SCALE GENOMIC DNA]</scope>
    <source>
        <strain evidence="31">cv. PI 614886</strain>
    </source>
</reference>
<evidence type="ECO:0000256" key="10">
    <source>
        <dbReference type="ARBA" id="ARBA00022729"/>
    </source>
</evidence>
<evidence type="ECO:0000256" key="19">
    <source>
        <dbReference type="ARBA" id="ARBA00023157"/>
    </source>
</evidence>
<keyword evidence="14 27" id="KW-0067">ATP-binding</keyword>
<dbReference type="PROSITE" id="PS51746">
    <property type="entry name" value="PPM_2"/>
    <property type="match status" value="1"/>
</dbReference>
<comment type="similarity">
    <text evidence="4">Belongs to the PP2C family.</text>
</comment>
<dbReference type="GO" id="GO:0004674">
    <property type="term" value="F:protein serine/threonine kinase activity"/>
    <property type="evidence" value="ECO:0007669"/>
    <property type="project" value="UniProtKB-KW"/>
</dbReference>
<comment type="cofactor">
    <cofactor evidence="1">
        <name>Mn(2+)</name>
        <dbReference type="ChEBI" id="CHEBI:29035"/>
    </cofactor>
</comment>
<dbReference type="PROSITE" id="PS00107">
    <property type="entry name" value="PROTEIN_KINASE_ATP"/>
    <property type="match status" value="1"/>
</dbReference>
<dbReference type="Gene3D" id="3.30.200.20">
    <property type="entry name" value="Phosphorylase Kinase, domain 1"/>
    <property type="match status" value="1"/>
</dbReference>
<proteinExistence type="inferred from homology"/>
<dbReference type="InterPro" id="IPR001932">
    <property type="entry name" value="PPM-type_phosphatase-like_dom"/>
</dbReference>
<dbReference type="Pfam" id="PF00481">
    <property type="entry name" value="PP2C"/>
    <property type="match status" value="1"/>
</dbReference>
<evidence type="ECO:0000313" key="31">
    <source>
        <dbReference type="EnsemblPlants" id="AUR62002830-RA:cds"/>
    </source>
</evidence>
<dbReference type="Gene3D" id="1.10.510.10">
    <property type="entry name" value="Transferase(Phosphotransferase) domain 1"/>
    <property type="match status" value="1"/>
</dbReference>
<evidence type="ECO:0000256" key="2">
    <source>
        <dbReference type="ARBA" id="ARBA00001946"/>
    </source>
</evidence>
<keyword evidence="19" id="KW-1015">Disulfide bond</keyword>
<organism evidence="31 32">
    <name type="scientific">Chenopodium quinoa</name>
    <name type="common">Quinoa</name>
    <dbReference type="NCBI Taxonomy" id="63459"/>
    <lineage>
        <taxon>Eukaryota</taxon>
        <taxon>Viridiplantae</taxon>
        <taxon>Streptophyta</taxon>
        <taxon>Embryophyta</taxon>
        <taxon>Tracheophyta</taxon>
        <taxon>Spermatophyta</taxon>
        <taxon>Magnoliopsida</taxon>
        <taxon>eudicotyledons</taxon>
        <taxon>Gunneridae</taxon>
        <taxon>Pentapetalae</taxon>
        <taxon>Caryophyllales</taxon>
        <taxon>Chenopodiaceae</taxon>
        <taxon>Chenopodioideae</taxon>
        <taxon>Atripliceae</taxon>
        <taxon>Chenopodium</taxon>
    </lineage>
</organism>
<dbReference type="SMART" id="SM00331">
    <property type="entry name" value="PP2C_SIG"/>
    <property type="match status" value="1"/>
</dbReference>
<dbReference type="CDD" id="cd00143">
    <property type="entry name" value="PP2Cc"/>
    <property type="match status" value="1"/>
</dbReference>
<keyword evidence="8 28" id="KW-0812">Transmembrane</keyword>
<dbReference type="SMART" id="SM00332">
    <property type="entry name" value="PP2Cc"/>
    <property type="match status" value="1"/>
</dbReference>
<dbReference type="InterPro" id="IPR045874">
    <property type="entry name" value="LRK10/LRL21-25-like"/>
</dbReference>
<evidence type="ECO:0000256" key="27">
    <source>
        <dbReference type="PROSITE-ProRule" id="PRU10141"/>
    </source>
</evidence>
<keyword evidence="13" id="KW-0378">Hydrolase</keyword>
<dbReference type="FunFam" id="3.30.200.20:FF:000059">
    <property type="entry name" value="S-receptor-like serine/threonine-protein kinase"/>
    <property type="match status" value="1"/>
</dbReference>
<dbReference type="SUPFAM" id="SSF56112">
    <property type="entry name" value="Protein kinase-like (PK-like)"/>
    <property type="match status" value="1"/>
</dbReference>
<keyword evidence="21" id="KW-0325">Glycoprotein</keyword>
<keyword evidence="10" id="KW-0732">Signal</keyword>
<evidence type="ECO:0000256" key="13">
    <source>
        <dbReference type="ARBA" id="ARBA00022801"/>
    </source>
</evidence>
<dbReference type="PROSITE" id="PS00108">
    <property type="entry name" value="PROTEIN_KINASE_ST"/>
    <property type="match status" value="1"/>
</dbReference>
<feature type="transmembrane region" description="Helical" evidence="28">
    <location>
        <begin position="624"/>
        <end position="647"/>
    </location>
</feature>
<evidence type="ECO:0000256" key="16">
    <source>
        <dbReference type="ARBA" id="ARBA00022912"/>
    </source>
</evidence>
<dbReference type="InterPro" id="IPR000719">
    <property type="entry name" value="Prot_kinase_dom"/>
</dbReference>
<dbReference type="FunFam" id="3.60.40.10:FF:000013">
    <property type="entry name" value="probable protein phosphatase 2C 5"/>
    <property type="match status" value="1"/>
</dbReference>
<dbReference type="GO" id="GO:0005524">
    <property type="term" value="F:ATP binding"/>
    <property type="evidence" value="ECO:0007669"/>
    <property type="project" value="UniProtKB-UniRule"/>
</dbReference>
<dbReference type="SUPFAM" id="SSF81606">
    <property type="entry name" value="PP2C-like"/>
    <property type="match status" value="1"/>
</dbReference>
<reference evidence="31" key="2">
    <citation type="submission" date="2021-03" db="UniProtKB">
        <authorList>
            <consortium name="EnsemblPlants"/>
        </authorList>
    </citation>
    <scope>IDENTIFICATION</scope>
</reference>
<evidence type="ECO:0000256" key="5">
    <source>
        <dbReference type="ARBA" id="ARBA00022527"/>
    </source>
</evidence>
<comment type="catalytic activity">
    <reaction evidence="23">
        <text>O-phospho-L-seryl-[protein] + H2O = L-seryl-[protein] + phosphate</text>
        <dbReference type="Rhea" id="RHEA:20629"/>
        <dbReference type="Rhea" id="RHEA-COMP:9863"/>
        <dbReference type="Rhea" id="RHEA-COMP:11604"/>
        <dbReference type="ChEBI" id="CHEBI:15377"/>
        <dbReference type="ChEBI" id="CHEBI:29999"/>
        <dbReference type="ChEBI" id="CHEBI:43474"/>
        <dbReference type="ChEBI" id="CHEBI:83421"/>
        <dbReference type="EC" id="3.1.3.16"/>
    </reaction>
</comment>
<dbReference type="Proteomes" id="UP000596660">
    <property type="component" value="Unplaced"/>
</dbReference>
<evidence type="ECO:0000256" key="3">
    <source>
        <dbReference type="ARBA" id="ARBA00004479"/>
    </source>
</evidence>
<accession>A0A803KUX2</accession>
<evidence type="ECO:0000259" key="29">
    <source>
        <dbReference type="PROSITE" id="PS50011"/>
    </source>
</evidence>
<keyword evidence="6" id="KW-0245">EGF-like domain</keyword>
<evidence type="ECO:0000259" key="30">
    <source>
        <dbReference type="PROSITE" id="PS51746"/>
    </source>
</evidence>
<evidence type="ECO:0000256" key="7">
    <source>
        <dbReference type="ARBA" id="ARBA00022679"/>
    </source>
</evidence>
<dbReference type="InterPro" id="IPR011009">
    <property type="entry name" value="Kinase-like_dom_sf"/>
</dbReference>
<dbReference type="SMART" id="SM00220">
    <property type="entry name" value="S_TKc"/>
    <property type="match status" value="1"/>
</dbReference>
<dbReference type="Gene3D" id="3.60.40.10">
    <property type="entry name" value="PPM-type phosphatase domain"/>
    <property type="match status" value="1"/>
</dbReference>
<keyword evidence="18 28" id="KW-0472">Membrane</keyword>
<keyword evidence="9" id="KW-0479">Metal-binding</keyword>
<evidence type="ECO:0000256" key="20">
    <source>
        <dbReference type="ARBA" id="ARBA00023170"/>
    </source>
</evidence>
<dbReference type="Pfam" id="PF00069">
    <property type="entry name" value="Pkinase"/>
    <property type="match status" value="1"/>
</dbReference>
<keyword evidence="20" id="KW-0675">Receptor</keyword>
<evidence type="ECO:0000256" key="12">
    <source>
        <dbReference type="ARBA" id="ARBA00022777"/>
    </source>
</evidence>
<dbReference type="GO" id="GO:0016020">
    <property type="term" value="C:membrane"/>
    <property type="evidence" value="ECO:0007669"/>
    <property type="project" value="UniProtKB-SubCell"/>
</dbReference>
<comment type="catalytic activity">
    <reaction evidence="26">
        <text>L-seryl-[protein] + ATP = O-phospho-L-seryl-[protein] + ADP + H(+)</text>
        <dbReference type="Rhea" id="RHEA:17989"/>
        <dbReference type="Rhea" id="RHEA-COMP:9863"/>
        <dbReference type="Rhea" id="RHEA-COMP:11604"/>
        <dbReference type="ChEBI" id="CHEBI:15378"/>
        <dbReference type="ChEBI" id="CHEBI:29999"/>
        <dbReference type="ChEBI" id="CHEBI:30616"/>
        <dbReference type="ChEBI" id="CHEBI:83421"/>
        <dbReference type="ChEBI" id="CHEBI:456216"/>
        <dbReference type="EC" id="2.7.11.1"/>
    </reaction>
</comment>
<dbReference type="PROSITE" id="PS50011">
    <property type="entry name" value="PROTEIN_KINASE_DOM"/>
    <property type="match status" value="1"/>
</dbReference>
<evidence type="ECO:0000256" key="23">
    <source>
        <dbReference type="ARBA" id="ARBA00047761"/>
    </source>
</evidence>
<evidence type="ECO:0000256" key="6">
    <source>
        <dbReference type="ARBA" id="ARBA00022536"/>
    </source>
</evidence>
<dbReference type="InterPro" id="IPR017441">
    <property type="entry name" value="Protein_kinase_ATP_BS"/>
</dbReference>
<keyword evidence="15" id="KW-0460">Magnesium</keyword>
<keyword evidence="16" id="KW-0904">Protein phosphatase</keyword>
<dbReference type="GO" id="GO:0004722">
    <property type="term" value="F:protein serine/threonine phosphatase activity"/>
    <property type="evidence" value="ECO:0007669"/>
    <property type="project" value="UniProtKB-EC"/>
</dbReference>
<keyword evidence="32" id="KW-1185">Reference proteome</keyword>
<evidence type="ECO:0000256" key="8">
    <source>
        <dbReference type="ARBA" id="ARBA00022692"/>
    </source>
</evidence>
<comment type="catalytic activity">
    <reaction evidence="25">
        <text>O-phospho-L-threonyl-[protein] + H2O = L-threonyl-[protein] + phosphate</text>
        <dbReference type="Rhea" id="RHEA:47004"/>
        <dbReference type="Rhea" id="RHEA-COMP:11060"/>
        <dbReference type="Rhea" id="RHEA-COMP:11605"/>
        <dbReference type="ChEBI" id="CHEBI:15377"/>
        <dbReference type="ChEBI" id="CHEBI:30013"/>
        <dbReference type="ChEBI" id="CHEBI:43474"/>
        <dbReference type="ChEBI" id="CHEBI:61977"/>
        <dbReference type="EC" id="3.1.3.16"/>
    </reaction>
</comment>
<comment type="catalytic activity">
    <reaction evidence="24">
        <text>L-threonyl-[protein] + ATP = O-phospho-L-threonyl-[protein] + ADP + H(+)</text>
        <dbReference type="Rhea" id="RHEA:46608"/>
        <dbReference type="Rhea" id="RHEA-COMP:11060"/>
        <dbReference type="Rhea" id="RHEA-COMP:11605"/>
        <dbReference type="ChEBI" id="CHEBI:15378"/>
        <dbReference type="ChEBI" id="CHEBI:30013"/>
        <dbReference type="ChEBI" id="CHEBI:30616"/>
        <dbReference type="ChEBI" id="CHEBI:61977"/>
        <dbReference type="ChEBI" id="CHEBI:456216"/>
        <dbReference type="EC" id="2.7.11.1"/>
    </reaction>
</comment>
<evidence type="ECO:0000256" key="11">
    <source>
        <dbReference type="ARBA" id="ARBA00022741"/>
    </source>
</evidence>
<keyword evidence="12" id="KW-0418">Kinase</keyword>